<keyword evidence="3" id="KW-1185">Reference proteome</keyword>
<feature type="domain" description="Methyltransferase type 11" evidence="1">
    <location>
        <begin position="72"/>
        <end position="117"/>
    </location>
</feature>
<keyword evidence="2" id="KW-0808">Transferase</keyword>
<dbReference type="Pfam" id="PF08241">
    <property type="entry name" value="Methyltransf_11"/>
    <property type="match status" value="1"/>
</dbReference>
<dbReference type="InterPro" id="IPR013216">
    <property type="entry name" value="Methyltransf_11"/>
</dbReference>
<keyword evidence="2" id="KW-0489">Methyltransferase</keyword>
<evidence type="ECO:0000313" key="3">
    <source>
        <dbReference type="Proteomes" id="UP000325372"/>
    </source>
</evidence>
<gene>
    <name evidence="2" type="ORF">F3N42_01825</name>
</gene>
<dbReference type="AlphaFoldDB" id="A0A5N0TF80"/>
<reference evidence="2 3" key="1">
    <citation type="submission" date="2019-09" db="EMBL/GenBank/DDBJ databases">
        <title>Wenzhouxiangella sp. Genome sequencing and assembly.</title>
        <authorList>
            <person name="Zhang R."/>
        </authorList>
    </citation>
    <scope>NUCLEOTIDE SEQUENCE [LARGE SCALE GENOMIC DNA]</scope>
    <source>
        <strain evidence="2 3">W260</strain>
    </source>
</reference>
<comment type="caution">
    <text evidence="2">The sequence shown here is derived from an EMBL/GenBank/DDBJ whole genome shotgun (WGS) entry which is preliminary data.</text>
</comment>
<proteinExistence type="predicted"/>
<dbReference type="SUPFAM" id="SSF53335">
    <property type="entry name" value="S-adenosyl-L-methionine-dependent methyltransferases"/>
    <property type="match status" value="1"/>
</dbReference>
<dbReference type="GO" id="GO:0008757">
    <property type="term" value="F:S-adenosylmethionine-dependent methyltransferase activity"/>
    <property type="evidence" value="ECO:0007669"/>
    <property type="project" value="InterPro"/>
</dbReference>
<dbReference type="Proteomes" id="UP000325372">
    <property type="component" value="Unassembled WGS sequence"/>
</dbReference>
<dbReference type="InterPro" id="IPR029063">
    <property type="entry name" value="SAM-dependent_MTases_sf"/>
</dbReference>
<organism evidence="2 3">
    <name type="scientific">Marinihelvus fidelis</name>
    <dbReference type="NCBI Taxonomy" id="2613842"/>
    <lineage>
        <taxon>Bacteria</taxon>
        <taxon>Pseudomonadati</taxon>
        <taxon>Pseudomonadota</taxon>
        <taxon>Gammaproteobacteria</taxon>
        <taxon>Chromatiales</taxon>
        <taxon>Wenzhouxiangellaceae</taxon>
        <taxon>Marinihelvus</taxon>
    </lineage>
</organism>
<accession>A0A5N0TF80</accession>
<sequence length="231" mass="25272">MGPRKLPADHDSRGFTAAKDELCRVIDALGPYRVLVVSTRPGVFEGLAHGQRTRVFRVAPAVSGAHSAGGCVAVSLRALAFQSEVFDLVVAHGLVKDGDERLLGELRRVLKPGAHLLVLGPGRYGFGRWRRDQRGLQSIRPWRLCQRLRQRSFVLESRAGLGIAGTSMNARDGWRRLLFGFADQVAVLARLSPVRPIVSRVRFARPASSGAGVQAMESALEQTMNRKEQSA</sequence>
<dbReference type="GO" id="GO:0032259">
    <property type="term" value="P:methylation"/>
    <property type="evidence" value="ECO:0007669"/>
    <property type="project" value="UniProtKB-KW"/>
</dbReference>
<dbReference type="RefSeq" id="WP_150862685.1">
    <property type="nucleotide sequence ID" value="NZ_VYXP01000002.1"/>
</dbReference>
<dbReference type="EMBL" id="VYXP01000002">
    <property type="protein sequence ID" value="KAA9133124.1"/>
    <property type="molecule type" value="Genomic_DNA"/>
</dbReference>
<dbReference type="Gene3D" id="3.40.50.150">
    <property type="entry name" value="Vaccinia Virus protein VP39"/>
    <property type="match status" value="1"/>
</dbReference>
<evidence type="ECO:0000259" key="1">
    <source>
        <dbReference type="Pfam" id="PF08241"/>
    </source>
</evidence>
<name>A0A5N0TF80_9GAMM</name>
<protein>
    <submittedName>
        <fullName evidence="2">Methyltransferase domain-containing protein</fullName>
    </submittedName>
</protein>
<evidence type="ECO:0000313" key="2">
    <source>
        <dbReference type="EMBL" id="KAA9133124.1"/>
    </source>
</evidence>